<dbReference type="Proteomes" id="UP001163719">
    <property type="component" value="Unassembled WGS sequence"/>
</dbReference>
<evidence type="ECO:0000256" key="2">
    <source>
        <dbReference type="ARBA" id="ARBA00023043"/>
    </source>
</evidence>
<dbReference type="InterPro" id="IPR002110">
    <property type="entry name" value="Ankyrin_rpt"/>
</dbReference>
<keyword evidence="1" id="KW-0677">Repeat</keyword>
<dbReference type="Pfam" id="PF12796">
    <property type="entry name" value="Ank_2"/>
    <property type="match status" value="1"/>
</dbReference>
<dbReference type="Gene3D" id="1.25.40.20">
    <property type="entry name" value="Ankyrin repeat-containing domain"/>
    <property type="match status" value="1"/>
</dbReference>
<evidence type="ECO:0000256" key="3">
    <source>
        <dbReference type="PROSITE-ProRule" id="PRU00023"/>
    </source>
</evidence>
<proteinExistence type="predicted"/>
<comment type="caution">
    <text evidence="5">The sequence shown here is derived from an EMBL/GenBank/DDBJ whole genome shotgun (WGS) entry which is preliminary data.</text>
</comment>
<sequence>MKKIISTTLVFGFFLFANSLFAQEISKEQMLAFQSDKVESFKTAFSKEDYDKCFAVKENSYSLLSYSIKYERKNIFNHLLNSGVDINKSCDNQTPLMVAARYGKVELGKALIKKGANKNTKNNSGETAKDFSAKYKHPEFAAVLK</sequence>
<dbReference type="EMBL" id="JAPDHV010000001">
    <property type="protein sequence ID" value="MCW3160259.1"/>
    <property type="molecule type" value="Genomic_DNA"/>
</dbReference>
<feature type="chain" id="PRO_5045996470" evidence="4">
    <location>
        <begin position="23"/>
        <end position="145"/>
    </location>
</feature>
<dbReference type="InterPro" id="IPR036770">
    <property type="entry name" value="Ankyrin_rpt-contain_sf"/>
</dbReference>
<evidence type="ECO:0000256" key="1">
    <source>
        <dbReference type="ARBA" id="ARBA00022737"/>
    </source>
</evidence>
<feature type="signal peptide" evidence="4">
    <location>
        <begin position="1"/>
        <end position="22"/>
    </location>
</feature>
<keyword evidence="6" id="KW-1185">Reference proteome</keyword>
<name>A0ABT3HKF2_9FLAO</name>
<dbReference type="PROSITE" id="PS50088">
    <property type="entry name" value="ANK_REPEAT"/>
    <property type="match status" value="1"/>
</dbReference>
<dbReference type="PANTHER" id="PTHR24198">
    <property type="entry name" value="ANKYRIN REPEAT AND PROTEIN KINASE DOMAIN-CONTAINING PROTEIN"/>
    <property type="match status" value="1"/>
</dbReference>
<accession>A0ABT3HKF2</accession>
<evidence type="ECO:0000313" key="6">
    <source>
        <dbReference type="Proteomes" id="UP001163719"/>
    </source>
</evidence>
<dbReference type="RefSeq" id="WP_264742209.1">
    <property type="nucleotide sequence ID" value="NZ_JAPDHV010000001.1"/>
</dbReference>
<evidence type="ECO:0000313" key="5">
    <source>
        <dbReference type="EMBL" id="MCW3160259.1"/>
    </source>
</evidence>
<feature type="repeat" description="ANK" evidence="3">
    <location>
        <begin position="91"/>
        <end position="123"/>
    </location>
</feature>
<reference evidence="5" key="1">
    <citation type="submission" date="2022-10" db="EMBL/GenBank/DDBJ databases">
        <title>Chryseobacterium babae sp. nov. isolated from the gut of the beetle Oryctes rhinoceros, and Chryseobacterium kimseyorum sp. nov., isolated from a stick insect rearing cage.</title>
        <authorList>
            <person name="Shelomi M."/>
            <person name="Han C.-J."/>
            <person name="Chen W.-M."/>
            <person name="Chen H.-K."/>
            <person name="Liaw S.-J."/>
            <person name="Muhle E."/>
            <person name="Clermont D."/>
        </authorList>
    </citation>
    <scope>NUCLEOTIDE SEQUENCE</scope>
    <source>
        <strain evidence="5">WLa1L2M3</strain>
    </source>
</reference>
<dbReference type="PROSITE" id="PS50297">
    <property type="entry name" value="ANK_REP_REGION"/>
    <property type="match status" value="1"/>
</dbReference>
<protein>
    <submittedName>
        <fullName evidence="5">Ankyrin repeat domain-containing protein</fullName>
    </submittedName>
</protein>
<organism evidence="5 6">
    <name type="scientific">Chryseobacterium oryctis</name>
    <dbReference type="NCBI Taxonomy" id="2952618"/>
    <lineage>
        <taxon>Bacteria</taxon>
        <taxon>Pseudomonadati</taxon>
        <taxon>Bacteroidota</taxon>
        <taxon>Flavobacteriia</taxon>
        <taxon>Flavobacteriales</taxon>
        <taxon>Weeksellaceae</taxon>
        <taxon>Chryseobacterium group</taxon>
        <taxon>Chryseobacterium</taxon>
    </lineage>
</organism>
<evidence type="ECO:0000256" key="4">
    <source>
        <dbReference type="SAM" id="SignalP"/>
    </source>
</evidence>
<keyword evidence="4" id="KW-0732">Signal</keyword>
<gene>
    <name evidence="5" type="ORF">OH806_03140</name>
</gene>
<dbReference type="SMART" id="SM00248">
    <property type="entry name" value="ANK"/>
    <property type="match status" value="2"/>
</dbReference>
<keyword evidence="2 3" id="KW-0040">ANK repeat</keyword>
<dbReference type="PANTHER" id="PTHR24198:SF165">
    <property type="entry name" value="ANKYRIN REPEAT-CONTAINING PROTEIN-RELATED"/>
    <property type="match status" value="1"/>
</dbReference>
<dbReference type="SUPFAM" id="SSF48403">
    <property type="entry name" value="Ankyrin repeat"/>
    <property type="match status" value="1"/>
</dbReference>